<dbReference type="Pfam" id="PF02423">
    <property type="entry name" value="OCD_Mu_crystall"/>
    <property type="match status" value="1"/>
</dbReference>
<dbReference type="Proteomes" id="UP000324738">
    <property type="component" value="Unassembled WGS sequence"/>
</dbReference>
<protein>
    <submittedName>
        <fullName evidence="2">Ornithine cyclodeaminase family protein</fullName>
    </submittedName>
</protein>
<comment type="caution">
    <text evidence="2">The sequence shown here is derived from an EMBL/GenBank/DDBJ whole genome shotgun (WGS) entry which is preliminary data.</text>
</comment>
<dbReference type="OrthoDB" id="9809203at2"/>
<reference evidence="2 3" key="1">
    <citation type="submission" date="2019-08" db="EMBL/GenBank/DDBJ databases">
        <title>Aureimonas fodiniaquatilis sp. nov., isolated from a coal mine wastewater.</title>
        <authorList>
            <person name="Kim W."/>
        </authorList>
    </citation>
    <scope>NUCLEOTIDE SEQUENCE [LARGE SCALE GENOMIC DNA]</scope>
    <source>
        <strain evidence="2 3">CAU 1482</strain>
    </source>
</reference>
<dbReference type="PANTHER" id="PTHR13812:SF19">
    <property type="entry name" value="KETIMINE REDUCTASE MU-CRYSTALLIN"/>
    <property type="match status" value="1"/>
</dbReference>
<dbReference type="InterPro" id="IPR036291">
    <property type="entry name" value="NAD(P)-bd_dom_sf"/>
</dbReference>
<dbReference type="InterPro" id="IPR003462">
    <property type="entry name" value="ODC_Mu_crystall"/>
</dbReference>
<name>A0A5B0DYY7_9HYPH</name>
<dbReference type="AlphaFoldDB" id="A0A5B0DYY7"/>
<evidence type="ECO:0000313" key="3">
    <source>
        <dbReference type="Proteomes" id="UP000324738"/>
    </source>
</evidence>
<organism evidence="2 3">
    <name type="scientific">Aureimonas fodinaquatilis</name>
    <dbReference type="NCBI Taxonomy" id="2565783"/>
    <lineage>
        <taxon>Bacteria</taxon>
        <taxon>Pseudomonadati</taxon>
        <taxon>Pseudomonadota</taxon>
        <taxon>Alphaproteobacteria</taxon>
        <taxon>Hyphomicrobiales</taxon>
        <taxon>Aurantimonadaceae</taxon>
        <taxon>Aureimonas</taxon>
    </lineage>
</organism>
<dbReference type="GO" id="GO:0005737">
    <property type="term" value="C:cytoplasm"/>
    <property type="evidence" value="ECO:0007669"/>
    <property type="project" value="TreeGrafter"/>
</dbReference>
<dbReference type="Gene3D" id="3.40.50.720">
    <property type="entry name" value="NAD(P)-binding Rossmann-like Domain"/>
    <property type="match status" value="1"/>
</dbReference>
<evidence type="ECO:0000313" key="2">
    <source>
        <dbReference type="EMBL" id="KAA0970399.1"/>
    </source>
</evidence>
<comment type="similarity">
    <text evidence="1">Belongs to the ornithine cyclodeaminase/mu-crystallin family.</text>
</comment>
<dbReference type="Gene3D" id="3.30.1780.10">
    <property type="entry name" value="ornithine cyclodeaminase, domain 1"/>
    <property type="match status" value="1"/>
</dbReference>
<sequence length="315" mass="33458">MSVPPLFIAENQVRSLLNMADALAALEDFFALPCGEKPQDKANLPRQRALLPDGFFNVMAAKAPARDVFGLKAYYRSGGNGGYHVLLYSVERGDLLAVIEANYMSQLRTGAASGLAAKYMARQDATEMALIGTGKQAFWQVAAVAGVRQLNSVRIFGRTSARAVELAERVQAELGVAAMAVSTAREAVESADIVATITTSATPVCQSGWVQAGTHINAAGANTSARQELETGLVQRAATLATDDVEQARMEAAEFLAVDRQGAMNWASVLTLDELCAGKPGRQSQQDISIFKSLGVAMEDVALASVLYQRALANT</sequence>
<dbReference type="SUPFAM" id="SSF51735">
    <property type="entry name" value="NAD(P)-binding Rossmann-fold domains"/>
    <property type="match status" value="1"/>
</dbReference>
<gene>
    <name evidence="2" type="ORF">FPY71_07720</name>
</gene>
<proteinExistence type="inferred from homology"/>
<evidence type="ECO:0000256" key="1">
    <source>
        <dbReference type="ARBA" id="ARBA00008903"/>
    </source>
</evidence>
<keyword evidence="3" id="KW-1185">Reference proteome</keyword>
<dbReference type="PANTHER" id="PTHR13812">
    <property type="entry name" value="KETIMINE REDUCTASE MU-CRYSTALLIN"/>
    <property type="match status" value="1"/>
</dbReference>
<dbReference type="RefSeq" id="WP_149299338.1">
    <property type="nucleotide sequence ID" value="NZ_VTWH01000002.1"/>
</dbReference>
<dbReference type="InterPro" id="IPR023401">
    <property type="entry name" value="ODC_N"/>
</dbReference>
<dbReference type="PIRSF" id="PIRSF001439">
    <property type="entry name" value="CryM"/>
    <property type="match status" value="1"/>
</dbReference>
<accession>A0A5B0DYY7</accession>
<dbReference type="EMBL" id="VTWH01000002">
    <property type="protein sequence ID" value="KAA0970399.1"/>
    <property type="molecule type" value="Genomic_DNA"/>
</dbReference>